<evidence type="ECO:0000259" key="5">
    <source>
        <dbReference type="Pfam" id="PF24547"/>
    </source>
</evidence>
<evidence type="ECO:0000313" key="7">
    <source>
        <dbReference type="Proteomes" id="UP000234935"/>
    </source>
</evidence>
<reference evidence="6 7" key="1">
    <citation type="submission" date="2017-07" db="EMBL/GenBank/DDBJ databases">
        <title>Bifidobacterium novel species.</title>
        <authorList>
            <person name="Lugli G.A."/>
            <person name="Milani C."/>
            <person name="Duranti S."/>
            <person name="Mangifesta M."/>
        </authorList>
    </citation>
    <scope>NUCLEOTIDE SEQUENCE [LARGE SCALE GENOMIC DNA]</scope>
    <source>
        <strain evidence="7">Goo31D</strain>
    </source>
</reference>
<organism evidence="6 7">
    <name type="scientific">Bifidobacterium anseris</name>
    <dbReference type="NCBI Taxonomy" id="2020963"/>
    <lineage>
        <taxon>Bacteria</taxon>
        <taxon>Bacillati</taxon>
        <taxon>Actinomycetota</taxon>
        <taxon>Actinomycetes</taxon>
        <taxon>Bifidobacteriales</taxon>
        <taxon>Bifidobacteriaceae</taxon>
        <taxon>Bifidobacterium</taxon>
    </lineage>
</organism>
<dbReference type="InterPro" id="IPR008454">
    <property type="entry name" value="Collagen-bd_Cna-like_B-typ_dom"/>
</dbReference>
<dbReference type="Pfam" id="PF24547">
    <property type="entry name" value="DUF7601"/>
    <property type="match status" value="1"/>
</dbReference>
<dbReference type="Pfam" id="PF12892">
    <property type="entry name" value="FctA"/>
    <property type="match status" value="2"/>
</dbReference>
<feature type="domain" description="CNA-B" evidence="3">
    <location>
        <begin position="1238"/>
        <end position="1326"/>
    </location>
</feature>
<feature type="chain" id="PRO_5014820780" evidence="2">
    <location>
        <begin position="27"/>
        <end position="1900"/>
    </location>
</feature>
<gene>
    <name evidence="6" type="ORF">CGZ88_0746</name>
</gene>
<feature type="domain" description="Streptococcal pilin isopeptide linkage" evidence="4">
    <location>
        <begin position="1681"/>
        <end position="1789"/>
    </location>
</feature>
<evidence type="ECO:0000259" key="4">
    <source>
        <dbReference type="Pfam" id="PF12892"/>
    </source>
</evidence>
<dbReference type="SUPFAM" id="SSF49478">
    <property type="entry name" value="Cna protein B-type domain"/>
    <property type="match status" value="2"/>
</dbReference>
<feature type="signal peptide" evidence="2">
    <location>
        <begin position="1"/>
        <end position="26"/>
    </location>
</feature>
<comment type="caution">
    <text evidence="6">The sequence shown here is derived from an EMBL/GenBank/DDBJ whole genome shotgun (WGS) entry which is preliminary data.</text>
</comment>
<dbReference type="NCBIfam" id="TIGR03786">
    <property type="entry name" value="strep_pil_rpt"/>
    <property type="match status" value="1"/>
</dbReference>
<accession>A0A2N5J2Z3</accession>
<proteinExistence type="predicted"/>
<dbReference type="EMBL" id="NMYC01000001">
    <property type="protein sequence ID" value="PLS28584.1"/>
    <property type="molecule type" value="Genomic_DNA"/>
</dbReference>
<dbReference type="InterPro" id="IPR022464">
    <property type="entry name" value="Strep_pil_isopept_link"/>
</dbReference>
<protein>
    <submittedName>
        <fullName evidence="6">Peptidase</fullName>
    </submittedName>
</protein>
<dbReference type="Gene3D" id="2.60.40.3050">
    <property type="match status" value="2"/>
</dbReference>
<feature type="region of interest" description="Disordered" evidence="1">
    <location>
        <begin position="455"/>
        <end position="474"/>
    </location>
</feature>
<evidence type="ECO:0000256" key="1">
    <source>
        <dbReference type="SAM" id="MobiDB-lite"/>
    </source>
</evidence>
<feature type="domain" description="Streptococcal pilin isopeptide linkage" evidence="4">
    <location>
        <begin position="1559"/>
        <end position="1673"/>
    </location>
</feature>
<dbReference type="OrthoDB" id="3196823at2"/>
<dbReference type="InterPro" id="IPR038174">
    <property type="entry name" value="Strep_pil_link_sf"/>
</dbReference>
<dbReference type="Pfam" id="PF05738">
    <property type="entry name" value="Cna_B"/>
    <property type="match status" value="2"/>
</dbReference>
<feature type="domain" description="CNA-B" evidence="3">
    <location>
        <begin position="1338"/>
        <end position="1425"/>
    </location>
</feature>
<evidence type="ECO:0000259" key="3">
    <source>
        <dbReference type="Pfam" id="PF05738"/>
    </source>
</evidence>
<dbReference type="CDD" id="cd00222">
    <property type="entry name" value="CollagenBindB"/>
    <property type="match status" value="1"/>
</dbReference>
<dbReference type="RefSeq" id="WP_101671079.1">
    <property type="nucleotide sequence ID" value="NZ_NMYC01000001.1"/>
</dbReference>
<dbReference type="Gene3D" id="2.60.40.1140">
    <property type="entry name" value="Collagen-binding surface protein Cna, B-type domain"/>
    <property type="match status" value="3"/>
</dbReference>
<feature type="domain" description="DUF7601" evidence="5">
    <location>
        <begin position="1430"/>
        <end position="1550"/>
    </location>
</feature>
<name>A0A2N5J2Z3_9BIFI</name>
<keyword evidence="7" id="KW-1185">Reference proteome</keyword>
<sequence length="1900" mass="209825">MRKRVFKALTALTVAFGLLMPTSAYATGSNMLHTVKANTTITTADQMLKADNKATTQGDGEHMITGDDLAKQSEQDTKLDGVVGEYKPTQAEPLPQERYSGWPLIGGLLNRLFVTDRNVGKTAINADGEDDRPTLDGTTIEKITAKWLDTSEKTLVKQPSTNTGLTFGARVDFSVSGQHQYEPGDVRFTIPLNIFKDRFGKDEGRIDISVPEDPAKGAVLTYKRVDDKIVISNAQTIPAAYQGYFEVYWDDVVPAEVVSGALSAEFGAVIEVTTHEGNEISKTSNLIDAKIITDEKISSATKRSSGVVTSKPSGFTMPAGLNPDDYYYVDWYSYAYISGNQYFTVDVEDTPAFNEIIDPDKPDTPDNRYADGIIVGTTIPNATVSADRKSLTAKNVTNGAVYRNNGTNFFYHTYCAYPKEQFAYDYDKNGQPSGPVNIKQVKNNVNYTLITADSLTQRGDGGSDPSSEEYRKNRVTSTNAVATDVYREYPWSVPTGHFISYKSGVSSNGDYSYLGASGHIGQYPYVLNRLAKGQDVDLTYNVGTHNYPYPWTCDESQPPVQNPTDGTWSRGGCAIIGSEHYGKLPVRVTNFDGGIYFNELNNAGGDKLTADDYEFTKIRVLTPRMYSYGGSINYGWNYRTDSTVARPAQEYHARSGEGEWVHYATVTWGDDGLAATPTVTAHNGATANGATITFPQGARLTEWKCEYETAAAGILTGALATIRFRATDKVVKTVQDLMANSDTNRYTDVRNTAGETITQVQGAASGNPTTVTLYSDRTQGVDRLSSAAQSVWMTKTGTPQPQGQADKIAKQVRVNYSATVTVVTNQTSKNDYEEVMADHVLPLDESGTYYDLLPLGFRLNANSVSAPGLKSFRTVDNWRGSGRTMLIVTVDNNTAPQWVPRYEGAYSDKDYRWGQRHSVTFDGYYTWNEMKDIDIKLDNHIAYASAAPYLGTVNGMKGEPDNPDAGNNTYSKDATAGVADLMTGLVDGNDNPSVVYAKASNIIHARTYALTGLQKDVSSDVDGRWGTGLDKDKDGSIDETQSIIVPTSGTYKYRIRMENADGERLKNIVFYDDLEAYKPTADKPDHGDRQWEGSFLGVDVEALRRKGIEPTVYYATRHVDLTQYKDDGETVHLPDLNDTGVWTTSMPANPAEVKAIAVDCRHQSDGSEFVLDANQSVQFTIRMRAPDSDTARQAIEAKAHAYNNVYMSSTHFTSGGQESNHYIHQDYTKLGLEPYNLNVNKMWDDDDDRDGLRTPNVTMQLLRNGEPYGEPVTLDNGNDWTHRYEYLPKTLPNGDMIEWTLREEPVPNGYQVSNTVKQDGNTATITATNRHEPDRVNIEGVKTWENETDPNTRPTSITVWLKQDGKRIKSQTVHADTNGNWHYQFVNLLKNHRVDGKTVAYVYEVEEEYTEGYTPTYTAEGIVNTYYPYGDITLTKRATDTTDASKDTPFTFELTLRKKIGTGTDGTPIYEYATGRYEWTSSRGDRKGTIENGGTVTIRDGETITVHKVPSSFEYVWVERDTNGFQIGSSTGMSGTVTSGGNHAAEVENVYTTIGSAQLEAKKTLKGRDLRANQFRFEVMDEAGDVIRSATNDKNGKVQFSQIGYTNEDVGRTYTYTIREVNANRPGYTYSTATYEATVTVVDNGDGTITAIPTYRVKDGENVNLPEFRNEYHASGTVNLTAAKQFIGGDLSKKRFTFELVDAAGNIVSTATTDTNGEARFPALSYTEKNVGQTLTYTVREQVDTADKSIIWDNHEETVTVTVTDNGDGSLNIAQQFSNPSQPLVWTNQAANGGLKVVKNITDDEQTVARRDTQFPVEIVFNAPRGASLPGKLTVKTSTPVWKNPEATDLEIDHMDETTSEIEVKNNRIRITVPAEGWIEIIDQLPGGTTYMVSEVASID</sequence>
<dbReference type="Proteomes" id="UP000234935">
    <property type="component" value="Unassembled WGS sequence"/>
</dbReference>
<keyword evidence="2" id="KW-0732">Signal</keyword>
<evidence type="ECO:0000256" key="2">
    <source>
        <dbReference type="SAM" id="SignalP"/>
    </source>
</evidence>
<evidence type="ECO:0000313" key="6">
    <source>
        <dbReference type="EMBL" id="PLS28584.1"/>
    </source>
</evidence>
<dbReference type="InterPro" id="IPR055382">
    <property type="entry name" value="DUF7601"/>
</dbReference>